<sequence length="198" mass="22924">MLILNLQILKNVELKELLSSNLKDIHFYSEVLYPAFRSHRARLRPMLNNRGSPLNKIRGARNLDNKLKKDLSECVYSLETLFCSGNDSQNTKINFECSASLNLNQTNYEKLNHFLIGYIQIKSNEPSKLKLNIYTMDKKESNISIHLKKDDLNEDGIDINDQSCWSKMIEFFIHSTQNKLWQNDGDNDDGILATLKIL</sequence>
<reference evidence="1" key="1">
    <citation type="submission" date="2021-02" db="EMBL/GenBank/DDBJ databases">
        <authorList>
            <person name="Nowell W R."/>
        </authorList>
    </citation>
    <scope>NUCLEOTIDE SEQUENCE</scope>
    <source>
        <strain evidence="1">Ploen Becks lab</strain>
    </source>
</reference>
<evidence type="ECO:0000313" key="2">
    <source>
        <dbReference type="Proteomes" id="UP000663879"/>
    </source>
</evidence>
<organism evidence="1 2">
    <name type="scientific">Brachionus calyciflorus</name>
    <dbReference type="NCBI Taxonomy" id="104777"/>
    <lineage>
        <taxon>Eukaryota</taxon>
        <taxon>Metazoa</taxon>
        <taxon>Spiralia</taxon>
        <taxon>Gnathifera</taxon>
        <taxon>Rotifera</taxon>
        <taxon>Eurotatoria</taxon>
        <taxon>Monogononta</taxon>
        <taxon>Pseudotrocha</taxon>
        <taxon>Ploima</taxon>
        <taxon>Brachionidae</taxon>
        <taxon>Brachionus</taxon>
    </lineage>
</organism>
<keyword evidence="2" id="KW-1185">Reference proteome</keyword>
<comment type="caution">
    <text evidence="1">The sequence shown here is derived from an EMBL/GenBank/DDBJ whole genome shotgun (WGS) entry which is preliminary data.</text>
</comment>
<dbReference type="EMBL" id="CAJNOC010000648">
    <property type="protein sequence ID" value="CAF0787416.1"/>
    <property type="molecule type" value="Genomic_DNA"/>
</dbReference>
<evidence type="ECO:0000313" key="1">
    <source>
        <dbReference type="EMBL" id="CAF0787416.1"/>
    </source>
</evidence>
<dbReference type="Proteomes" id="UP000663879">
    <property type="component" value="Unassembled WGS sequence"/>
</dbReference>
<name>A0A813RTS0_9BILA</name>
<proteinExistence type="predicted"/>
<protein>
    <submittedName>
        <fullName evidence="1">Uncharacterized protein</fullName>
    </submittedName>
</protein>
<gene>
    <name evidence="1" type="ORF">OXX778_LOCUS5792</name>
</gene>
<dbReference type="AlphaFoldDB" id="A0A813RTS0"/>
<accession>A0A813RTS0</accession>